<evidence type="ECO:0000313" key="2">
    <source>
        <dbReference type="Proteomes" id="UP001159428"/>
    </source>
</evidence>
<name>A0AAU9WBR6_9CNID</name>
<sequence length="144" mass="15918">MSTTEINNASLNPVVFPSSYQRTKLLNVLKPMAVMPSRMITFMDVTARKVKLLSVNGNSIAVEVISGSSLDERADDATASFSRPTSCCTELDIIFVCDPATEMVRMFARPAGLLAYIEKLNTFWRVFGVGLRDESRSQVPRIPP</sequence>
<protein>
    <submittedName>
        <fullName evidence="1">Uncharacterized protein</fullName>
    </submittedName>
</protein>
<gene>
    <name evidence="1" type="ORF">PMEA_00003176</name>
</gene>
<accession>A0AAU9WBR6</accession>
<reference evidence="1 2" key="1">
    <citation type="submission" date="2022-05" db="EMBL/GenBank/DDBJ databases">
        <authorList>
            <consortium name="Genoscope - CEA"/>
            <person name="William W."/>
        </authorList>
    </citation>
    <scope>NUCLEOTIDE SEQUENCE [LARGE SCALE GENOMIC DNA]</scope>
</reference>
<dbReference type="EMBL" id="CALNXJ010000011">
    <property type="protein sequence ID" value="CAH3108167.1"/>
    <property type="molecule type" value="Genomic_DNA"/>
</dbReference>
<organism evidence="1 2">
    <name type="scientific">Pocillopora meandrina</name>
    <dbReference type="NCBI Taxonomy" id="46732"/>
    <lineage>
        <taxon>Eukaryota</taxon>
        <taxon>Metazoa</taxon>
        <taxon>Cnidaria</taxon>
        <taxon>Anthozoa</taxon>
        <taxon>Hexacorallia</taxon>
        <taxon>Scleractinia</taxon>
        <taxon>Astrocoeniina</taxon>
        <taxon>Pocilloporidae</taxon>
        <taxon>Pocillopora</taxon>
    </lineage>
</organism>
<dbReference type="Proteomes" id="UP001159428">
    <property type="component" value="Unassembled WGS sequence"/>
</dbReference>
<evidence type="ECO:0000313" key="1">
    <source>
        <dbReference type="EMBL" id="CAH3108167.1"/>
    </source>
</evidence>
<comment type="caution">
    <text evidence="1">The sequence shown here is derived from an EMBL/GenBank/DDBJ whole genome shotgun (WGS) entry which is preliminary data.</text>
</comment>
<dbReference type="AlphaFoldDB" id="A0AAU9WBR6"/>
<keyword evidence="2" id="KW-1185">Reference proteome</keyword>
<proteinExistence type="predicted"/>